<sequence length="79" mass="9318">MQMFSYLTFCFGCFFFFLTFSVKIPFQLLNVRSLFPCLLASISFRFPFFCDRQLTTAPIVFRLINSNNHHISPSSNHHQ</sequence>
<dbReference type="AlphaFoldDB" id="A0A2M4DQK1"/>
<protein>
    <submittedName>
        <fullName evidence="1">Putative secreted protein</fullName>
    </submittedName>
</protein>
<evidence type="ECO:0000313" key="1">
    <source>
        <dbReference type="EMBL" id="MBW79840.1"/>
    </source>
</evidence>
<proteinExistence type="predicted"/>
<reference evidence="1" key="1">
    <citation type="submission" date="2018-01" db="EMBL/GenBank/DDBJ databases">
        <title>An insight into the sialome of Amazonian anophelines.</title>
        <authorList>
            <person name="Ribeiro J.M."/>
            <person name="Scarpassa V."/>
            <person name="Calvo E."/>
        </authorList>
    </citation>
    <scope>NUCLEOTIDE SEQUENCE</scope>
</reference>
<dbReference type="EMBL" id="GGFL01015662">
    <property type="protein sequence ID" value="MBW79840.1"/>
    <property type="molecule type" value="Transcribed_RNA"/>
</dbReference>
<name>A0A2M4DQK1_ANODA</name>
<accession>A0A2M4DQK1</accession>
<organism evidence="1">
    <name type="scientific">Anopheles darlingi</name>
    <name type="common">Mosquito</name>
    <dbReference type="NCBI Taxonomy" id="43151"/>
    <lineage>
        <taxon>Eukaryota</taxon>
        <taxon>Metazoa</taxon>
        <taxon>Ecdysozoa</taxon>
        <taxon>Arthropoda</taxon>
        <taxon>Hexapoda</taxon>
        <taxon>Insecta</taxon>
        <taxon>Pterygota</taxon>
        <taxon>Neoptera</taxon>
        <taxon>Endopterygota</taxon>
        <taxon>Diptera</taxon>
        <taxon>Nematocera</taxon>
        <taxon>Culicoidea</taxon>
        <taxon>Culicidae</taxon>
        <taxon>Anophelinae</taxon>
        <taxon>Anopheles</taxon>
    </lineage>
</organism>